<feature type="region of interest" description="Disordered" evidence="1">
    <location>
        <begin position="96"/>
        <end position="120"/>
    </location>
</feature>
<organism evidence="2 3">
    <name type="scientific">Cherax quadricarinatus</name>
    <name type="common">Australian red claw crayfish</name>
    <dbReference type="NCBI Taxonomy" id="27406"/>
    <lineage>
        <taxon>Eukaryota</taxon>
        <taxon>Metazoa</taxon>
        <taxon>Ecdysozoa</taxon>
        <taxon>Arthropoda</taxon>
        <taxon>Crustacea</taxon>
        <taxon>Multicrustacea</taxon>
        <taxon>Malacostraca</taxon>
        <taxon>Eumalacostraca</taxon>
        <taxon>Eucarida</taxon>
        <taxon>Decapoda</taxon>
        <taxon>Pleocyemata</taxon>
        <taxon>Astacidea</taxon>
        <taxon>Parastacoidea</taxon>
        <taxon>Parastacidae</taxon>
        <taxon>Cherax</taxon>
    </lineage>
</organism>
<reference evidence="2 3" key="1">
    <citation type="journal article" date="2024" name="BMC Genomics">
        <title>Genome assembly of redclaw crayfish (Cherax quadricarinatus) provides insights into its immune adaptation and hypoxia tolerance.</title>
        <authorList>
            <person name="Liu Z."/>
            <person name="Zheng J."/>
            <person name="Li H."/>
            <person name="Fang K."/>
            <person name="Wang S."/>
            <person name="He J."/>
            <person name="Zhou D."/>
            <person name="Weng S."/>
            <person name="Chi M."/>
            <person name="Gu Z."/>
            <person name="He J."/>
            <person name="Li F."/>
            <person name="Wang M."/>
        </authorList>
    </citation>
    <scope>NUCLEOTIDE SEQUENCE [LARGE SCALE GENOMIC DNA]</scope>
    <source>
        <strain evidence="2">ZL_2023a</strain>
    </source>
</reference>
<proteinExistence type="predicted"/>
<feature type="region of interest" description="Disordered" evidence="1">
    <location>
        <begin position="892"/>
        <end position="928"/>
    </location>
</feature>
<feature type="compositionally biased region" description="Basic and acidic residues" evidence="1">
    <location>
        <begin position="908"/>
        <end position="921"/>
    </location>
</feature>
<feature type="compositionally biased region" description="Low complexity" evidence="1">
    <location>
        <begin position="141"/>
        <end position="161"/>
    </location>
</feature>
<comment type="caution">
    <text evidence="2">The sequence shown here is derived from an EMBL/GenBank/DDBJ whole genome shotgun (WGS) entry which is preliminary data.</text>
</comment>
<name>A0AAW0Y4Q1_CHEQU</name>
<protein>
    <submittedName>
        <fullName evidence="2">Uncharacterized protein</fullName>
    </submittedName>
</protein>
<keyword evidence="3" id="KW-1185">Reference proteome</keyword>
<feature type="region of interest" description="Disordered" evidence="1">
    <location>
        <begin position="141"/>
        <end position="162"/>
    </location>
</feature>
<evidence type="ECO:0000313" key="2">
    <source>
        <dbReference type="EMBL" id="KAK8751592.1"/>
    </source>
</evidence>
<dbReference type="EMBL" id="JARKIK010000005">
    <property type="protein sequence ID" value="KAK8751592.1"/>
    <property type="molecule type" value="Genomic_DNA"/>
</dbReference>
<dbReference type="Proteomes" id="UP001445076">
    <property type="component" value="Unassembled WGS sequence"/>
</dbReference>
<feature type="compositionally biased region" description="Low complexity" evidence="1">
    <location>
        <begin position="106"/>
        <end position="118"/>
    </location>
</feature>
<gene>
    <name evidence="2" type="ORF">OTU49_009342</name>
</gene>
<evidence type="ECO:0000313" key="3">
    <source>
        <dbReference type="Proteomes" id="UP001445076"/>
    </source>
</evidence>
<evidence type="ECO:0000256" key="1">
    <source>
        <dbReference type="SAM" id="MobiDB-lite"/>
    </source>
</evidence>
<accession>A0AAW0Y4Q1</accession>
<dbReference type="AlphaFoldDB" id="A0AAW0Y4Q1"/>
<sequence length="1023" mass="115821">MAQPEVSQNPLAVFSLSAVSPSLLVVSPQQLTVTPPLPAVSPPPLLALSPPPLLALSPQQLTVTPPLPAVIPPLPAVSPPPLLAFSPRQLMVTSPLPTIFPPPPLQQQQQQWQSQDMPFLQQQQWQSQDIPFLQHYQQKQQQTQDMPFLQQNQQQPQWQSQKTSFLQQQKQWQLCHIAEKPQQCKKMMHYQHHQDSQIAGLLEITLDQRKPQVAISQATPHDVQQLYETSHIELHSKMPDTSFQHSTMPQNGKIWPDKSLQYQMCSEQAHTASQKDRSKSEAILKEKINFRPIINSQNVEYTSESINMCQARLQQDKKNITCINFMCNSKENLPQHASLQEVGDECLNGRNPELHSLKEITASNVFIGDTAIDRLEEECTVQVNVPVPDDSNLKMHHIVSSVSSVHRNDNGNDASHENLKTSKPQDILCYTCNTRVLQENLTDHLLFGKLKCCNCSVIITNCSELEQIKKYTPPCMNKIYMYGQHNLSHWLACPFAYIKYFIIKNIIDFEFCERDESRQNCTDYALAISNYLKSLRTLEDVPPWKQAIEKCRWYLDFSFVPLGNFKNTTAGTSKIKKNSAKQHSKKYYIKASRSCQSKKREKKSIAKQGQQYKNNIGKQNGMTDELRKMSNNEYEENQSKKLSKIIGVKISREANDVAQGGTGFKQDTWKSELLFQRKPCEPVMILPNEAYRKKMLSQEASNPEKVSEDEVGDLGETLQNEVGKSKDLLWEPCQSKQLEVCPSETKSHCGFSKLEAVSKLESGCLEVTSPDETVQLDGNSCFINPIQTSDNENVSGMSSVLSPATARKQDDSSINGTSSLSCNQLNVTTTNEYNIMENDNSSLKVEIRKSSSLDQNTFRRAGSHQTWLELDNLQVEWIQGANEAATVKVMTSDEESSPEVMSNEESSPEDKVRTRDMEPKNRCGGASTGSRSKVILLPRHVWNPSVIDNIQLPMDTVEDSRYLVVRYPEEMCPEECPECYCSFCASMLTFLSNKRIFTLICPDCSLTIFILPAKSITKNLKLM</sequence>